<sequence length="484" mass="54036">ETNKLTRIFTFRDAGSNDERNDYDQHDIQIVRIEENGDMDYVVYGYMNRGSHEGMVGTAVYHYDCEQNVSEEKIFLSSGKAFPFLKDQVEALSYVSKEGMFYMTVENTLYEINMEEKTYTALQEELSGRSFFVSASGRYAAWTDSTDRNEVCSIVFLDLEDGSRQEITAEDGSRLRLFGFINDDVIYGIARDSDISAGGVSQFVMEQVRIQNHAGELVKDYQQEGYFVTDVQVQDNLLVLKRVQLQGSSYAAVSDDQIMNNVKGKQEEAISLITQTTVRQANVTALQYSTSTSTQEALVMEGKFMENAQDDTLNMSIEESSTEKYYVYAEGGLEGIYTNGGTAVQTADSKNGVVLTGDQQYLWERSNTKASASISLEDLPDGVKSAPLDAAQLAESVRDTGRAVSLNGCTLEEILYQVSQLRPVIARGQDGKAKLIIGFDTYNLTVYDPATGEASYQGRQDSEKEFTDNGSVYICYIENIQEQQ</sequence>
<reference evidence="1" key="2">
    <citation type="submission" date="2021-04" db="EMBL/GenBank/DDBJ databases">
        <authorList>
            <person name="Gilroy R."/>
        </authorList>
    </citation>
    <scope>NUCLEOTIDE SEQUENCE</scope>
    <source>
        <strain evidence="1">ChiBcec2-3848</strain>
    </source>
</reference>
<gene>
    <name evidence="1" type="ORF">H9753_06820</name>
</gene>
<protein>
    <recommendedName>
        <fullName evidence="3">Peptidase C39 domain-containing protein</fullName>
    </recommendedName>
</protein>
<dbReference type="EMBL" id="DWVZ01000088">
    <property type="protein sequence ID" value="HJC63313.1"/>
    <property type="molecule type" value="Genomic_DNA"/>
</dbReference>
<reference evidence="1" key="1">
    <citation type="journal article" date="2021" name="PeerJ">
        <title>Extensive microbial diversity within the chicken gut microbiome revealed by metagenomics and culture.</title>
        <authorList>
            <person name="Gilroy R."/>
            <person name="Ravi A."/>
            <person name="Getino M."/>
            <person name="Pursley I."/>
            <person name="Horton D.L."/>
            <person name="Alikhan N.F."/>
            <person name="Baker D."/>
            <person name="Gharbi K."/>
            <person name="Hall N."/>
            <person name="Watson M."/>
            <person name="Adriaenssens E.M."/>
            <person name="Foster-Nyarko E."/>
            <person name="Jarju S."/>
            <person name="Secka A."/>
            <person name="Antonio M."/>
            <person name="Oren A."/>
            <person name="Chaudhuri R.R."/>
            <person name="La Ragione R."/>
            <person name="Hildebrand F."/>
            <person name="Pallen M.J."/>
        </authorList>
    </citation>
    <scope>NUCLEOTIDE SEQUENCE</scope>
    <source>
        <strain evidence="1">ChiBcec2-3848</strain>
    </source>
</reference>
<comment type="caution">
    <text evidence="1">The sequence shown here is derived from an EMBL/GenBank/DDBJ whole genome shotgun (WGS) entry which is preliminary data.</text>
</comment>
<proteinExistence type="predicted"/>
<evidence type="ECO:0000313" key="2">
    <source>
        <dbReference type="Proteomes" id="UP000823886"/>
    </source>
</evidence>
<dbReference type="Gene3D" id="3.90.70.10">
    <property type="entry name" value="Cysteine proteinases"/>
    <property type="match status" value="1"/>
</dbReference>
<name>A0A9D2TC61_9FIRM</name>
<dbReference type="AlphaFoldDB" id="A0A9D2TC61"/>
<evidence type="ECO:0000313" key="1">
    <source>
        <dbReference type="EMBL" id="HJC63313.1"/>
    </source>
</evidence>
<feature type="non-terminal residue" evidence="1">
    <location>
        <position position="1"/>
    </location>
</feature>
<organism evidence="1 2">
    <name type="scientific">Candidatus Blautia merdavium</name>
    <dbReference type="NCBI Taxonomy" id="2838494"/>
    <lineage>
        <taxon>Bacteria</taxon>
        <taxon>Bacillati</taxon>
        <taxon>Bacillota</taxon>
        <taxon>Clostridia</taxon>
        <taxon>Lachnospirales</taxon>
        <taxon>Lachnospiraceae</taxon>
        <taxon>Blautia</taxon>
    </lineage>
</organism>
<evidence type="ECO:0008006" key="3">
    <source>
        <dbReference type="Google" id="ProtNLM"/>
    </source>
</evidence>
<accession>A0A9D2TC61</accession>
<dbReference type="Proteomes" id="UP000823886">
    <property type="component" value="Unassembled WGS sequence"/>
</dbReference>
<dbReference type="SUPFAM" id="SSF82171">
    <property type="entry name" value="DPP6 N-terminal domain-like"/>
    <property type="match status" value="1"/>
</dbReference>